<dbReference type="GO" id="GO:0071260">
    <property type="term" value="P:cellular response to mechanical stimulus"/>
    <property type="evidence" value="ECO:0007669"/>
    <property type="project" value="TreeGrafter"/>
</dbReference>
<feature type="transmembrane region" description="Helical" evidence="7">
    <location>
        <begin position="151"/>
        <end position="175"/>
    </location>
</feature>
<dbReference type="GO" id="GO:0016020">
    <property type="term" value="C:membrane"/>
    <property type="evidence" value="ECO:0007669"/>
    <property type="project" value="UniProtKB-SubCell"/>
</dbReference>
<evidence type="ECO:0000256" key="2">
    <source>
        <dbReference type="ARBA" id="ARBA00007821"/>
    </source>
</evidence>
<feature type="transmembrane region" description="Helical" evidence="7">
    <location>
        <begin position="2197"/>
        <end position="2217"/>
    </location>
</feature>
<reference evidence="9 10" key="1">
    <citation type="journal article" date="2014" name="Genome Biol. Evol.">
        <title>The secreted proteins of Achlya hypogyna and Thraustotheca clavata identify the ancestral oomycete secretome and reveal gene acquisitions by horizontal gene transfer.</title>
        <authorList>
            <person name="Misner I."/>
            <person name="Blouin N."/>
            <person name="Leonard G."/>
            <person name="Richards T.A."/>
            <person name="Lane C.E."/>
        </authorList>
    </citation>
    <scope>NUCLEOTIDE SEQUENCE [LARGE SCALE GENOMIC DNA]</scope>
    <source>
        <strain evidence="9 10">ATCC 48635</strain>
    </source>
</reference>
<dbReference type="InterPro" id="IPR013783">
    <property type="entry name" value="Ig-like_fold"/>
</dbReference>
<dbReference type="Proteomes" id="UP000243579">
    <property type="component" value="Unassembled WGS sequence"/>
</dbReference>
<feature type="transmembrane region" description="Helical" evidence="7">
    <location>
        <begin position="1314"/>
        <end position="1335"/>
    </location>
</feature>
<dbReference type="SMART" id="SM00060">
    <property type="entry name" value="FN3"/>
    <property type="match status" value="1"/>
</dbReference>
<feature type="transmembrane region" description="Helical" evidence="7">
    <location>
        <begin position="1061"/>
        <end position="1089"/>
    </location>
</feature>
<dbReference type="Pfam" id="PF00041">
    <property type="entry name" value="fn3"/>
    <property type="match status" value="1"/>
</dbReference>
<comment type="similarity">
    <text evidence="2">Belongs to the PIEZO (TC 1.A.75) family.</text>
</comment>
<dbReference type="GO" id="GO:0005261">
    <property type="term" value="F:monoatomic cation channel activity"/>
    <property type="evidence" value="ECO:0007669"/>
    <property type="project" value="TreeGrafter"/>
</dbReference>
<feature type="transmembrane region" description="Helical" evidence="7">
    <location>
        <begin position="81"/>
        <end position="98"/>
    </location>
</feature>
<feature type="compositionally biased region" description="Basic and acidic residues" evidence="6">
    <location>
        <begin position="1700"/>
        <end position="1714"/>
    </location>
</feature>
<feature type="transmembrane region" description="Helical" evidence="7">
    <location>
        <begin position="1110"/>
        <end position="1132"/>
    </location>
</feature>
<feature type="transmembrane region" description="Helical" evidence="7">
    <location>
        <begin position="698"/>
        <end position="721"/>
    </location>
</feature>
<proteinExistence type="inferred from homology"/>
<dbReference type="OrthoDB" id="303066at2759"/>
<dbReference type="InterPro" id="IPR003961">
    <property type="entry name" value="FN3_dom"/>
</dbReference>
<dbReference type="GO" id="GO:0042391">
    <property type="term" value="P:regulation of membrane potential"/>
    <property type="evidence" value="ECO:0007669"/>
    <property type="project" value="TreeGrafter"/>
</dbReference>
<feature type="transmembrane region" description="Helical" evidence="7">
    <location>
        <begin position="475"/>
        <end position="494"/>
    </location>
</feature>
<feature type="compositionally biased region" description="Low complexity" evidence="6">
    <location>
        <begin position="2106"/>
        <end position="2121"/>
    </location>
</feature>
<feature type="transmembrane region" description="Helical" evidence="7">
    <location>
        <begin position="637"/>
        <end position="655"/>
    </location>
</feature>
<dbReference type="PROSITE" id="PS50853">
    <property type="entry name" value="FN3"/>
    <property type="match status" value="1"/>
</dbReference>
<feature type="transmembrane region" description="Helical" evidence="7">
    <location>
        <begin position="365"/>
        <end position="382"/>
    </location>
</feature>
<evidence type="ECO:0000256" key="6">
    <source>
        <dbReference type="SAM" id="MobiDB-lite"/>
    </source>
</evidence>
<feature type="transmembrane region" description="Helical" evidence="7">
    <location>
        <begin position="2237"/>
        <end position="2257"/>
    </location>
</feature>
<feature type="transmembrane region" description="Helical" evidence="7">
    <location>
        <begin position="778"/>
        <end position="795"/>
    </location>
</feature>
<evidence type="ECO:0000313" key="9">
    <source>
        <dbReference type="EMBL" id="OQR98286.1"/>
    </source>
</evidence>
<feature type="transmembrane region" description="Helical" evidence="7">
    <location>
        <begin position="815"/>
        <end position="833"/>
    </location>
</feature>
<comment type="caution">
    <text evidence="9">The sequence shown here is derived from an EMBL/GenBank/DDBJ whole genome shotgun (WGS) entry which is preliminary data.</text>
</comment>
<feature type="transmembrane region" description="Helical" evidence="7">
    <location>
        <begin position="2295"/>
        <end position="2316"/>
    </location>
</feature>
<dbReference type="CDD" id="cd00063">
    <property type="entry name" value="FN3"/>
    <property type="match status" value="1"/>
</dbReference>
<keyword evidence="10" id="KW-1185">Reference proteome</keyword>
<evidence type="ECO:0000256" key="3">
    <source>
        <dbReference type="ARBA" id="ARBA00022692"/>
    </source>
</evidence>
<feature type="transmembrane region" description="Helical" evidence="7">
    <location>
        <begin position="2269"/>
        <end position="2289"/>
    </location>
</feature>
<feature type="region of interest" description="Disordered" evidence="6">
    <location>
        <begin position="2078"/>
        <end position="2131"/>
    </location>
</feature>
<organism evidence="9 10">
    <name type="scientific">Achlya hypogyna</name>
    <name type="common">Oomycete</name>
    <name type="synonym">Protoachlya hypogyna</name>
    <dbReference type="NCBI Taxonomy" id="1202772"/>
    <lineage>
        <taxon>Eukaryota</taxon>
        <taxon>Sar</taxon>
        <taxon>Stramenopiles</taxon>
        <taxon>Oomycota</taxon>
        <taxon>Saprolegniomycetes</taxon>
        <taxon>Saprolegniales</taxon>
        <taxon>Achlyaceae</taxon>
        <taxon>Achlya</taxon>
    </lineage>
</organism>
<gene>
    <name evidence="9" type="ORF">ACHHYP_08922</name>
</gene>
<evidence type="ECO:0000256" key="4">
    <source>
        <dbReference type="ARBA" id="ARBA00022989"/>
    </source>
</evidence>
<evidence type="ECO:0000259" key="8">
    <source>
        <dbReference type="PROSITE" id="PS50853"/>
    </source>
</evidence>
<evidence type="ECO:0000256" key="1">
    <source>
        <dbReference type="ARBA" id="ARBA00004141"/>
    </source>
</evidence>
<accession>A0A1V9ZJY9</accession>
<dbReference type="Pfam" id="PF23188">
    <property type="entry name" value="THU_Piezo1"/>
    <property type="match status" value="1"/>
</dbReference>
<evidence type="ECO:0000256" key="7">
    <source>
        <dbReference type="SAM" id="Phobius"/>
    </source>
</evidence>
<dbReference type="STRING" id="1202772.A0A1V9ZJY9"/>
<feature type="region of interest" description="Disordered" evidence="6">
    <location>
        <begin position="1995"/>
        <end position="2019"/>
    </location>
</feature>
<dbReference type="Pfam" id="PF24874">
    <property type="entry name" value="Piezo_THU9_anchor"/>
    <property type="match status" value="1"/>
</dbReference>
<name>A0A1V9ZJY9_ACHHY</name>
<feature type="transmembrane region" description="Helical" evidence="7">
    <location>
        <begin position="1206"/>
        <end position="1236"/>
    </location>
</feature>
<feature type="transmembrane region" description="Helical" evidence="7">
    <location>
        <begin position="962"/>
        <end position="980"/>
    </location>
</feature>
<dbReference type="SUPFAM" id="SSF49265">
    <property type="entry name" value="Fibronectin type III"/>
    <property type="match status" value="1"/>
</dbReference>
<keyword evidence="5 7" id="KW-0472">Membrane</keyword>
<keyword evidence="3 7" id="KW-0812">Transmembrane</keyword>
<dbReference type="Pfam" id="PF12166">
    <property type="entry name" value="Piezo_cap"/>
    <property type="match status" value="1"/>
</dbReference>
<dbReference type="InterPro" id="IPR031334">
    <property type="entry name" value="Piezo_cap_dom"/>
</dbReference>
<dbReference type="PANTHER" id="PTHR13167">
    <property type="entry name" value="PIEZO-TYPE MECHANOSENSITIVE ION CHANNEL COMPONENT"/>
    <property type="match status" value="1"/>
</dbReference>
<feature type="compositionally biased region" description="Acidic residues" evidence="6">
    <location>
        <begin position="2091"/>
        <end position="2101"/>
    </location>
</feature>
<feature type="transmembrane region" description="Helical" evidence="7">
    <location>
        <begin position="1791"/>
        <end position="1819"/>
    </location>
</feature>
<feature type="transmembrane region" description="Helical" evidence="7">
    <location>
        <begin position="412"/>
        <end position="430"/>
    </location>
</feature>
<feature type="region of interest" description="Disordered" evidence="6">
    <location>
        <begin position="1692"/>
        <end position="1729"/>
    </location>
</feature>
<comment type="subcellular location">
    <subcellularLocation>
        <location evidence="1">Membrane</location>
        <topology evidence="1">Multi-pass membrane protein</topology>
    </subcellularLocation>
</comment>
<dbReference type="PANTHER" id="PTHR13167:SF25">
    <property type="entry name" value="PIEZO-TYPE MECHANOSENSITIVE ION CHANNEL COMPONENT"/>
    <property type="match status" value="1"/>
</dbReference>
<feature type="compositionally biased region" description="Acidic residues" evidence="6">
    <location>
        <begin position="1995"/>
        <end position="2005"/>
    </location>
</feature>
<dbReference type="GO" id="GO:0050982">
    <property type="term" value="P:detection of mechanical stimulus"/>
    <property type="evidence" value="ECO:0007669"/>
    <property type="project" value="TreeGrafter"/>
</dbReference>
<evidence type="ECO:0000313" key="10">
    <source>
        <dbReference type="Proteomes" id="UP000243579"/>
    </source>
</evidence>
<dbReference type="EMBL" id="JNBR01000088">
    <property type="protein sequence ID" value="OQR98286.1"/>
    <property type="molecule type" value="Genomic_DNA"/>
</dbReference>
<feature type="transmembrane region" description="Helical" evidence="7">
    <location>
        <begin position="55"/>
        <end position="74"/>
    </location>
</feature>
<feature type="compositionally biased region" description="Basic and acidic residues" evidence="6">
    <location>
        <begin position="2006"/>
        <end position="2019"/>
    </location>
</feature>
<feature type="region of interest" description="Disordered" evidence="6">
    <location>
        <begin position="1567"/>
        <end position="1587"/>
    </location>
</feature>
<protein>
    <recommendedName>
        <fullName evidence="8">Fibronectin type-III domain-containing protein</fullName>
    </recommendedName>
</protein>
<keyword evidence="4 7" id="KW-1133">Transmembrane helix</keyword>
<feature type="transmembrane region" description="Helical" evidence="7">
    <location>
        <begin position="2418"/>
        <end position="2436"/>
    </location>
</feature>
<feature type="transmembrane region" description="Helical" evidence="7">
    <location>
        <begin position="600"/>
        <end position="625"/>
    </location>
</feature>
<sequence>MTATWHHVSARNVAQYALACALVAGVFLRSPCVVSTLYGASCVVGLLAPSPKVPPAITVVACATLIGHCVAVGINISVGNIVIDVAVAATGLALSILQRQTPRAMPRLTHQPSGVEMLASLLDRLPTVRNYVQQVHSKVDLQALFVLANQLVIGGCLFLVAFSSPGYLGCAYYAFALGRVVTWTFPLAMPPPPVAAPQAPPPRILTTLRKYLELRLTCVGLTTPTAPQRLTVAIFVQRGDDYERVGATESFNFDDGGDATFHEPVLVPLDTDEVQQLKAVVVDPDNPERRIGQCIFRTSTLLASREQCEKRFQVMEGGQPCGKLGVWHQRISRVVSKVDETAPAAVAEPAAMDIHAQDYFTESNISVLLAINVACLFCFHVYQYPLLNAIPVLQRAAADAGVFVFPSDENTGYVFLVAQVGLFLSTSKLRSFYRRTTRPDVNYMASNLPDFVARVFRFDLVAVAAAVFWCISYPSYVGAGLFGLAFAFLATYGLPTRHLLTAITSYGLAYVAAEYIFLLPPVAGFVSTYFKELDYSFTDLAVQNGCMLVLCCCQRIRRLRPTPMADDIAPVLPSTHALAPFWLWFQDLQTMALRHVDKMVLFTIFVVVLSTSANLFQTGFLILATYLSIFQEHRERLWRVLLLYALAVCFAVYTWNVTCPVKAPIYDIVGLTCYRDATQLVPPTPTSNATSAASSVGLWASSLFNAQLLLIAQVVAQLVLYHQKAHLRPVAAKRQDRPWYFVSRLVLEVDRLFRVAGAAISYFVLLLLALVWERAGDAHTTLVGLLQLLLFGALVDSHLSNLEAFPRGTPHLRRLWRVVLVTQLVVLVLRYVYQFEPIATAIEGHWRFPYFSMQDIGFRRLASNTHLSGLFLYLLPTCTMAGLAAWQLASMDKPIHVHAVFATPRWLHLWQYVLCAIHLVSHSAVALVLVAAVLATVDISATGFVFWIAAALATPNRRYATAWPYLFSVALLSLMGLYIVQLDLSWLSLPVAAETRAWLGFPLLQEAPAASLWRLGRSPILLLTLCSFQRVARWLVPANHAPPPAVKIWTTLVQGLFTRPVGIGLVMFALVVAAFVHLNIVSIGYLLLVRSIRRADWKCDALYLFLARRVTLTVLSLAAVQYALLLWVPSWLLESPDAYPPWAWLSPAAQQWLFLQHHHKWSLVTDFFVLLAISWLPRPTALTTIETFPSPPEKPPALWMTLRQGVLHYAICVVLVFVFVTGCAQFGVASGIYLGYSIYMLFHLDRSDLQPGLLASLQTYNWGYLLALAVYQMPWLTDATQSCTVGTHAPGTGVCLSVPVALGLYKASASRPTLSILIFLLLLLQAQIFESPAYYDVLQYHRNELERCQKRGFLLNDAIAKERIRKWRYLKQEKATAIQRLKVIVSKLVNKVEEMMDIAMGLHYSLPPVAPMRPTVVATTQSSVTLQWVPPESKIHKIRSYRISRQVYPSLTLLGDYSDVVTVKGSYTTFEVKNLRPGTSYQFKVAAVSRMGEGPYSAPSEPASTFALNWGDACTGGWLRTYKRSPALLRLSTYFPALRRPHYTQRYVLVDADRLSMYRSEGVAMQHRQEIEAQRKGRRKPAPKTKREVPSFRLCHVTAIDLSEHQYQLDEMSPKMYCIEVTTVVPAAKGATTTTQYSFQPEATAQFDVWMAALAFAVPPSALGARILAYQSAKHLSIPSYLLHPEPLPTSPRPLLHASSSDRRGAISSERQEAKSSNQSTALLPTDTPPGPPAQVVLYLHLYNCCYSLQDVALQHETRAVEIDEIETTPVPTAAEFRCVVVNMLRSHSGLACYVAFVASFAFQADMLNLVYVVALFVVVLCENPRPSAYLWKWILKYSFGALLVRYLFQLPFFCQNYTTALTLYPSMQPFCPAEPLDISTAPFQPLVLFGLYKYDGSANKSVANTFQGLQWNFVVICCVLCHRRELQVRGFWLAHVPAVGTDAKEDDALGALPWWQYVWRKHFAPRDKKKQAVVYSTDLTNLHLDALKAIEETEQQEMDEVGDDDASRTGDKRLQRFESTDSLNGRAFELADYLAKANAPAQLPAEVVHHHTRSDAILALNSHVERLLDEGGAEPQPAALRLHPLSPSFDLDDDESDASDDDSKASSTEPAAAPPAEYTSAPPPTTTPFEEMNPVYIAEAQHEIAPPSRFRALFGREPPAWLVDYYAHLLPAPPADWDKDIKKAAVGTKPGRDLTLVMFGICALSMAYAVLFFHALGEPAVPGESSSALNFTSFSASMLSGYMVAIVFFHVAVIIWDRVAYVYGSLTIKLLCHYWVVLMVHLMLWVVIPRATKAYLTSQPALVVYYLLQCAYLAVSAQQLKYGYVVFRGNPLSVRKSDSFTKSCFGIYMATPFAFEMRALLDYICSTTALDMSMWLTLEGIAAHLYQVKLNMTNRILDGDTIKGNQRQAMGKKLKGAGVYFAGILVCLVAPLALFSTANPTTAKNAVLQASVQLGLIQTDGTFQLLYTSESNTNPAYPATFASAAETYAQQVSFASYSSNLWSSSPPLRRGLIEKLKSTDEIQWKLTFTFVRAAPAGQQAVTYTVLQNVTASQRQLMAVMMDTSTAVRKTATGSASDNLTLPAFYPSVLNVAAATPPVARAPFLARSIQLGRLQEDSVGSYWSMVSIDATAYNDSASKSPLTNTTTITCPSSQGFCLVTVSDNIVAGLNTLGIGSYGITATYIFVLFTIGARVKSALRGNVSDILYNELPNPDDIMDLVEGIYIARKEEYVGHLKDESRLFETLIRVLRSPETLLKVTGPNVIHIPPTKEKID</sequence>
<feature type="transmembrane region" description="Helical" evidence="7">
    <location>
        <begin position="870"/>
        <end position="889"/>
    </location>
</feature>
<dbReference type="InterPro" id="IPR056770">
    <property type="entry name" value="Piezo_THU9_anchor"/>
</dbReference>
<dbReference type="InterPro" id="IPR027272">
    <property type="entry name" value="Piezo"/>
</dbReference>
<dbReference type="GO" id="GO:0008381">
    <property type="term" value="F:mechanosensitive monoatomic ion channel activity"/>
    <property type="evidence" value="ECO:0007669"/>
    <property type="project" value="InterPro"/>
</dbReference>
<dbReference type="InterPro" id="IPR036116">
    <property type="entry name" value="FN3_sf"/>
</dbReference>
<dbReference type="Gene3D" id="2.60.40.10">
    <property type="entry name" value="Immunoglobulins"/>
    <property type="match status" value="1"/>
</dbReference>
<evidence type="ECO:0000256" key="5">
    <source>
        <dbReference type="ARBA" id="ARBA00023136"/>
    </source>
</evidence>
<feature type="transmembrane region" description="Helical" evidence="7">
    <location>
        <begin position="752"/>
        <end position="772"/>
    </location>
</feature>
<dbReference type="InterPro" id="IPR056768">
    <property type="entry name" value="THU_Piezo"/>
</dbReference>
<feature type="transmembrane region" description="Helical" evidence="7">
    <location>
        <begin position="506"/>
        <end position="530"/>
    </location>
</feature>
<feature type="domain" description="Fibronectin type-III" evidence="8">
    <location>
        <begin position="1410"/>
        <end position="1508"/>
    </location>
</feature>